<comment type="caution">
    <text evidence="1">The sequence shown here is derived from an EMBL/GenBank/DDBJ whole genome shotgun (WGS) entry which is preliminary data.</text>
</comment>
<reference evidence="1 2" key="1">
    <citation type="submission" date="2017-09" db="EMBL/GenBank/DDBJ databases">
        <title>Reassesment of A. cryaerophilus.</title>
        <authorList>
            <person name="Perez-Cataluna A."/>
            <person name="Collado L."/>
            <person name="Salgado O."/>
            <person name="Lefinanco V."/>
            <person name="Figueras M.J."/>
        </authorList>
    </citation>
    <scope>NUCLEOTIDE SEQUENCE [LARGE SCALE GENOMIC DNA]</scope>
    <source>
        <strain evidence="1 2">LMG 10229</strain>
    </source>
</reference>
<evidence type="ECO:0000313" key="1">
    <source>
        <dbReference type="EMBL" id="PRN00072.1"/>
    </source>
</evidence>
<sequence length="87" mass="10173">MFSTNHFQARMSQRGLPKQLIDLVLEFGKYEGDKLFLDKKETQRIIYQIDNLRNTLLKVMDKGGVAVVVEDETLITTYNLDKKHRSK</sequence>
<proteinExistence type="predicted"/>
<gene>
    <name evidence="1" type="ORF">CJ668_08660</name>
</gene>
<evidence type="ECO:0008006" key="3">
    <source>
        <dbReference type="Google" id="ProtNLM"/>
    </source>
</evidence>
<protein>
    <recommendedName>
        <fullName evidence="3">DUF4258 domain-containing protein</fullName>
    </recommendedName>
</protein>
<dbReference type="Proteomes" id="UP000238811">
    <property type="component" value="Unassembled WGS sequence"/>
</dbReference>
<accession>A0A2S9TML4</accession>
<organism evidence="1 2">
    <name type="scientific">Aliarcobacter cryaerophilus</name>
    <dbReference type="NCBI Taxonomy" id="28198"/>
    <lineage>
        <taxon>Bacteria</taxon>
        <taxon>Pseudomonadati</taxon>
        <taxon>Campylobacterota</taxon>
        <taxon>Epsilonproteobacteria</taxon>
        <taxon>Campylobacterales</taxon>
        <taxon>Arcobacteraceae</taxon>
        <taxon>Aliarcobacter</taxon>
    </lineage>
</organism>
<dbReference type="AlphaFoldDB" id="A0A2S9TML4"/>
<evidence type="ECO:0000313" key="2">
    <source>
        <dbReference type="Proteomes" id="UP000238811"/>
    </source>
</evidence>
<dbReference type="EMBL" id="NXGD01000009">
    <property type="protein sequence ID" value="PRN00072.1"/>
    <property type="molecule type" value="Genomic_DNA"/>
</dbReference>
<name>A0A2S9TML4_9BACT</name>